<accession>A0A9P4IBR2</accession>
<feature type="compositionally biased region" description="Low complexity" evidence="1">
    <location>
        <begin position="960"/>
        <end position="975"/>
    </location>
</feature>
<feature type="compositionally biased region" description="Polar residues" evidence="1">
    <location>
        <begin position="1156"/>
        <end position="1168"/>
    </location>
</feature>
<comment type="caution">
    <text evidence="2">The sequence shown here is derived from an EMBL/GenBank/DDBJ whole genome shotgun (WGS) entry which is preliminary data.</text>
</comment>
<feature type="region of interest" description="Disordered" evidence="1">
    <location>
        <begin position="521"/>
        <end position="612"/>
    </location>
</feature>
<protein>
    <submittedName>
        <fullName evidence="2">Uncharacterized protein</fullName>
    </submittedName>
</protein>
<feature type="compositionally biased region" description="Basic and acidic residues" evidence="1">
    <location>
        <begin position="920"/>
        <end position="933"/>
    </location>
</feature>
<dbReference type="EMBL" id="ML978129">
    <property type="protein sequence ID" value="KAF2096458.1"/>
    <property type="molecule type" value="Genomic_DNA"/>
</dbReference>
<feature type="region of interest" description="Disordered" evidence="1">
    <location>
        <begin position="739"/>
        <end position="814"/>
    </location>
</feature>
<feature type="compositionally biased region" description="Low complexity" evidence="1">
    <location>
        <begin position="1010"/>
        <end position="1023"/>
    </location>
</feature>
<dbReference type="Gene3D" id="1.10.20.10">
    <property type="entry name" value="Histone, subunit A"/>
    <property type="match status" value="1"/>
</dbReference>
<name>A0A9P4IBR2_9PEZI</name>
<feature type="compositionally biased region" description="Low complexity" evidence="1">
    <location>
        <begin position="1504"/>
        <end position="1552"/>
    </location>
</feature>
<proteinExistence type="predicted"/>
<feature type="compositionally biased region" description="Basic residues" evidence="1">
    <location>
        <begin position="1623"/>
        <end position="1632"/>
    </location>
</feature>
<gene>
    <name evidence="2" type="ORF">NA57DRAFT_58373</name>
</gene>
<evidence type="ECO:0000313" key="2">
    <source>
        <dbReference type="EMBL" id="KAF2096458.1"/>
    </source>
</evidence>
<feature type="compositionally biased region" description="Acidic residues" evidence="1">
    <location>
        <begin position="530"/>
        <end position="539"/>
    </location>
</feature>
<feature type="compositionally biased region" description="Low complexity" evidence="1">
    <location>
        <begin position="1330"/>
        <end position="1342"/>
    </location>
</feature>
<feature type="compositionally biased region" description="Basic and acidic residues" evidence="1">
    <location>
        <begin position="1087"/>
        <end position="1105"/>
    </location>
</feature>
<feature type="compositionally biased region" description="Basic and acidic residues" evidence="1">
    <location>
        <begin position="624"/>
        <end position="644"/>
    </location>
</feature>
<feature type="compositionally biased region" description="Pro residues" evidence="1">
    <location>
        <begin position="760"/>
        <end position="772"/>
    </location>
</feature>
<feature type="compositionally biased region" description="Polar residues" evidence="1">
    <location>
        <begin position="1293"/>
        <end position="1311"/>
    </location>
</feature>
<feature type="compositionally biased region" description="Acidic residues" evidence="1">
    <location>
        <begin position="138"/>
        <end position="149"/>
    </location>
</feature>
<feature type="compositionally biased region" description="Basic and acidic residues" evidence="1">
    <location>
        <begin position="739"/>
        <end position="754"/>
    </location>
</feature>
<feature type="region of interest" description="Disordered" evidence="1">
    <location>
        <begin position="624"/>
        <end position="707"/>
    </location>
</feature>
<evidence type="ECO:0000256" key="1">
    <source>
        <dbReference type="SAM" id="MobiDB-lite"/>
    </source>
</evidence>
<feature type="region of interest" description="Disordered" evidence="1">
    <location>
        <begin position="321"/>
        <end position="369"/>
    </location>
</feature>
<feature type="compositionally biased region" description="Low complexity" evidence="1">
    <location>
        <begin position="346"/>
        <end position="362"/>
    </location>
</feature>
<feature type="region of interest" description="Disordered" evidence="1">
    <location>
        <begin position="487"/>
        <end position="508"/>
    </location>
</feature>
<feature type="compositionally biased region" description="Polar residues" evidence="1">
    <location>
        <begin position="886"/>
        <end position="906"/>
    </location>
</feature>
<keyword evidence="3" id="KW-1185">Reference proteome</keyword>
<feature type="compositionally biased region" description="Polar residues" evidence="1">
    <location>
        <begin position="935"/>
        <end position="947"/>
    </location>
</feature>
<dbReference type="OrthoDB" id="5382203at2759"/>
<feature type="compositionally biased region" description="Basic and acidic residues" evidence="1">
    <location>
        <begin position="600"/>
        <end position="612"/>
    </location>
</feature>
<feature type="compositionally biased region" description="Basic and acidic residues" evidence="1">
    <location>
        <begin position="540"/>
        <end position="560"/>
    </location>
</feature>
<feature type="region of interest" description="Disordered" evidence="1">
    <location>
        <begin position="850"/>
        <end position="1260"/>
    </location>
</feature>
<feature type="compositionally biased region" description="Polar residues" evidence="1">
    <location>
        <begin position="1029"/>
        <end position="1041"/>
    </location>
</feature>
<feature type="region of interest" description="Disordered" evidence="1">
    <location>
        <begin position="455"/>
        <end position="475"/>
    </location>
</feature>
<dbReference type="Proteomes" id="UP000799772">
    <property type="component" value="Unassembled WGS sequence"/>
</dbReference>
<feature type="region of interest" description="Disordered" evidence="1">
    <location>
        <begin position="1"/>
        <end position="23"/>
    </location>
</feature>
<sequence>MPQPTLASPYASRPGSACSNDRWSVTSPVPYNSAIATPTPPPAYVAVAAATQMVNDHHANEEYEQQNQEAAEGEKEGAQFSEEALGLLNAFLDQTLFSILATARSGKLKKLRPAITEVLKPRLAREAIASADEELRELLDGEEEDTDDEGGSRPVSRADAEGVADLRNGATNGDINGFNLALTWKRTRLRIMVYTRLGDLEDEDEDRFLDDDEEFHHAKHDAAEVSRANGDTDSETIADLGLVSPAAAIFLTSVIEYLAEQTIVLAGQAAFTRSRKQRASTGSRPPQQAADAKVVVMDLDMEKVALSPVLGRLWRTWRKRTRGTHTPGSPGRRGVFGSFGSLGPRSVAGESSAWGGSEAGGSRRPSVAVADAEAFHVEKSKDEEVPDTREHSELEMAANIALPLPEAGNDRDVEEIEVPGLAKEIVDEEPKEEVEKKPRRRVSFSEKPELIMPLERPTLRRLRSNSAPGAAPSKTWLEYLMGSHAATEEAIDEEKDDSQDSEKKSGLIAGAAAAIGSAITAVVSRSSKADEDEEEEGEGEREIEREEGGEETPEKSGGKEQEEETAEALAQQKSAKELFDEQSQAAESGTSVEPNDAVVEEEKPAPKPLTDQERALIAAERHVKGLLKETPKESAIEAQTEKTGEMPVVAEAGEEEDMSRPKHLSALPAPLKVQKSPDSTPTQEHPPPFEIPPATAVESDAVTVPEKEPRMDATAATAVGAAAAAGAALSMADMDTHKEVVEERGPAVPPKDEPSQMSPRVPPKDFPSPMVPPKDTEFQAVAAAQRTPEQPIQAPAPQTGAAQKTPMVDDDYDPFSTVAYTSVASNRVSTAARGHTDEYDSSAIGFALSSDHAIPAPRTPSPQSSATSAQQNRKGIQGQMMGDYQQKPTSQPQQGVPQARNVNGAQAGTYPPFAPSGPRDTSEERPQSAHRGDSGLSNHRNVNQFVSAPNDGPLQPPPKSASRPGSRPGSSHQSPAQQQGAFPPRTTSALQAISNASAQVPDRSDKRKSSGASTASANSKSKALPPLQTDMNEQKPANKQLSTAAAASAEARPSSSRSTRRNTGGSGKEGDASGLMPRPVDPNRASSESKRRDFEELLKSGESETVKYTLTPVRVADESGATPTTTLKPSPTPSERQTVSQTPGPAAPAPVREVPQPTNSTRQTTTSAAPAPAGIKHTPTPSSTQVTYRTIPTPTHSRKNTQSSVNRVPGPQPVGSNLRDRDSTASSNRDSAGTTANMTAANAPEQPAKKKKLTFVAREPRVMQESMRDFADFIRTTGPDKEMNVVPIIPRSGSRQAGSVGSGSMLNSFTAHSAGGANRFSGGSTDALVSTGAAATAPSSSGGKRKSNMQARDPAVKQQGNRDLIDFIRQGPPGAGGPLNQPNPRVVAPFNNNQRNTFDSDDMTSSTRNSNAPSTNSRTALLGSGMGGNSDGGIPKKTRRRVKDPYAIDMDDEDEDLLTALPGAHRPQRAREEESLVDFLRNTEPPSNNAPQALTVGVGGGRQANGSANGSANGASRSRSNSNNPSGANGASVSAPSTPTGSVRARAGVAKAARTEQHQTTNDLADFLRSSGPPGGGSSSDGPPPGSKAAKLIGSEGPGLGRMGSKSSQTSKRAGGSGLGTKFWRRKATVDV</sequence>
<feature type="compositionally biased region" description="Polar residues" evidence="1">
    <location>
        <begin position="1179"/>
        <end position="1206"/>
    </location>
</feature>
<feature type="compositionally biased region" description="Polar residues" evidence="1">
    <location>
        <begin position="1390"/>
        <end position="1419"/>
    </location>
</feature>
<dbReference type="GO" id="GO:0046982">
    <property type="term" value="F:protein heterodimerization activity"/>
    <property type="evidence" value="ECO:0007669"/>
    <property type="project" value="InterPro"/>
</dbReference>
<feature type="compositionally biased region" description="Polar residues" evidence="1">
    <location>
        <begin position="976"/>
        <end position="998"/>
    </location>
</feature>
<dbReference type="InterPro" id="IPR009072">
    <property type="entry name" value="Histone-fold"/>
</dbReference>
<feature type="compositionally biased region" description="Low complexity" evidence="1">
    <location>
        <begin position="861"/>
        <end position="871"/>
    </location>
</feature>
<feature type="compositionally biased region" description="Low complexity" evidence="1">
    <location>
        <begin position="1042"/>
        <end position="1057"/>
    </location>
</feature>
<feature type="compositionally biased region" description="Polar residues" evidence="1">
    <location>
        <begin position="581"/>
        <end position="593"/>
    </location>
</feature>
<feature type="region of interest" description="Disordered" evidence="1">
    <location>
        <begin position="1283"/>
        <end position="1632"/>
    </location>
</feature>
<feature type="compositionally biased region" description="Low complexity" evidence="1">
    <location>
        <begin position="1232"/>
        <end position="1243"/>
    </location>
</feature>
<feature type="region of interest" description="Disordered" evidence="1">
    <location>
        <begin position="138"/>
        <end position="162"/>
    </location>
</feature>
<evidence type="ECO:0000313" key="3">
    <source>
        <dbReference type="Proteomes" id="UP000799772"/>
    </source>
</evidence>
<reference evidence="2" key="1">
    <citation type="journal article" date="2020" name="Stud. Mycol.">
        <title>101 Dothideomycetes genomes: a test case for predicting lifestyles and emergence of pathogens.</title>
        <authorList>
            <person name="Haridas S."/>
            <person name="Albert R."/>
            <person name="Binder M."/>
            <person name="Bloem J."/>
            <person name="Labutti K."/>
            <person name="Salamov A."/>
            <person name="Andreopoulos B."/>
            <person name="Baker S."/>
            <person name="Barry K."/>
            <person name="Bills G."/>
            <person name="Bluhm B."/>
            <person name="Cannon C."/>
            <person name="Castanera R."/>
            <person name="Culley D."/>
            <person name="Daum C."/>
            <person name="Ezra D."/>
            <person name="Gonzalez J."/>
            <person name="Henrissat B."/>
            <person name="Kuo A."/>
            <person name="Liang C."/>
            <person name="Lipzen A."/>
            <person name="Lutzoni F."/>
            <person name="Magnuson J."/>
            <person name="Mondo S."/>
            <person name="Nolan M."/>
            <person name="Ohm R."/>
            <person name="Pangilinan J."/>
            <person name="Park H.-J."/>
            <person name="Ramirez L."/>
            <person name="Alfaro M."/>
            <person name="Sun H."/>
            <person name="Tritt A."/>
            <person name="Yoshinaga Y."/>
            <person name="Zwiers L.-H."/>
            <person name="Turgeon B."/>
            <person name="Goodwin S."/>
            <person name="Spatafora J."/>
            <person name="Crous P."/>
            <person name="Grigoriev I."/>
        </authorList>
    </citation>
    <scope>NUCLEOTIDE SEQUENCE</scope>
    <source>
        <strain evidence="2">CBS 133067</strain>
    </source>
</reference>
<organism evidence="2 3">
    <name type="scientific">Rhizodiscina lignyota</name>
    <dbReference type="NCBI Taxonomy" id="1504668"/>
    <lineage>
        <taxon>Eukaryota</taxon>
        <taxon>Fungi</taxon>
        <taxon>Dikarya</taxon>
        <taxon>Ascomycota</taxon>
        <taxon>Pezizomycotina</taxon>
        <taxon>Dothideomycetes</taxon>
        <taxon>Pleosporomycetidae</taxon>
        <taxon>Aulographales</taxon>
        <taxon>Rhizodiscinaceae</taxon>
        <taxon>Rhizodiscina</taxon>
    </lineage>
</organism>